<protein>
    <recommendedName>
        <fullName evidence="2">Metanogen output domain-containing protein</fullName>
    </recommendedName>
</protein>
<dbReference type="AlphaFoldDB" id="X1NHB7"/>
<comment type="caution">
    <text evidence="1">The sequence shown here is derived from an EMBL/GenBank/DDBJ whole genome shotgun (WGS) entry which is preliminary data.</text>
</comment>
<proteinExistence type="predicted"/>
<sequence length="165" mass="18262">MSQEELTGKKEELASIYIKEILKNTFEGISQLNEEAADTVLKSTCRGCVARMLSFMAHNYGYDPEKPDLDAFMAAEEKIQNLMFPGQSSLTREGNIITAIVKAGECVCPLVKDYKIVQPSPNLCLCGKNAMAVVHEAATKRPVKVELIESYIRGGNCCHFRAELL</sequence>
<name>X1NHB7_9ZZZZ</name>
<evidence type="ECO:0000313" key="1">
    <source>
        <dbReference type="EMBL" id="GAI29596.1"/>
    </source>
</evidence>
<gene>
    <name evidence="1" type="ORF">S06H3_32475</name>
</gene>
<accession>X1NHB7</accession>
<reference evidence="1" key="1">
    <citation type="journal article" date="2014" name="Front. Microbiol.">
        <title>High frequency of phylogenetically diverse reductive dehalogenase-homologous genes in deep subseafloor sedimentary metagenomes.</title>
        <authorList>
            <person name="Kawai M."/>
            <person name="Futagami T."/>
            <person name="Toyoda A."/>
            <person name="Takaki Y."/>
            <person name="Nishi S."/>
            <person name="Hori S."/>
            <person name="Arai W."/>
            <person name="Tsubouchi T."/>
            <person name="Morono Y."/>
            <person name="Uchiyama I."/>
            <person name="Ito T."/>
            <person name="Fujiyama A."/>
            <person name="Inagaki F."/>
            <person name="Takami H."/>
        </authorList>
    </citation>
    <scope>NUCLEOTIDE SEQUENCE</scope>
    <source>
        <strain evidence="1">Expedition CK06-06</strain>
    </source>
</reference>
<evidence type="ECO:0008006" key="2">
    <source>
        <dbReference type="Google" id="ProtNLM"/>
    </source>
</evidence>
<organism evidence="1">
    <name type="scientific">marine sediment metagenome</name>
    <dbReference type="NCBI Taxonomy" id="412755"/>
    <lineage>
        <taxon>unclassified sequences</taxon>
        <taxon>metagenomes</taxon>
        <taxon>ecological metagenomes</taxon>
    </lineage>
</organism>
<dbReference type="EMBL" id="BARV01019315">
    <property type="protein sequence ID" value="GAI29596.1"/>
    <property type="molecule type" value="Genomic_DNA"/>
</dbReference>